<dbReference type="PANTHER" id="PTHR34216:SF3">
    <property type="entry name" value="POLY-BETA-1,6-N-ACETYL-D-GLUCOSAMINE N-DEACETYLASE"/>
    <property type="match status" value="1"/>
</dbReference>
<dbReference type="Pfam" id="PF01522">
    <property type="entry name" value="Polysacc_deac_1"/>
    <property type="match status" value="1"/>
</dbReference>
<protein>
    <submittedName>
        <fullName evidence="4">Polysaccharide deacetylase family protein</fullName>
    </submittedName>
</protein>
<dbReference type="OrthoDB" id="9814639at2"/>
<dbReference type="CDD" id="cd10918">
    <property type="entry name" value="CE4_NodB_like_5s_6s"/>
    <property type="match status" value="1"/>
</dbReference>
<gene>
    <name evidence="4" type="ORF">DZC52_04225</name>
</gene>
<dbReference type="RefSeq" id="WP_116649879.1">
    <property type="nucleotide sequence ID" value="NZ_QUZK01000018.1"/>
</dbReference>
<dbReference type="GO" id="GO:0016810">
    <property type="term" value="F:hydrolase activity, acting on carbon-nitrogen (but not peptide) bonds"/>
    <property type="evidence" value="ECO:0007669"/>
    <property type="project" value="InterPro"/>
</dbReference>
<dbReference type="InterPro" id="IPR051398">
    <property type="entry name" value="Polysacch_Deacetylase"/>
</dbReference>
<dbReference type="InterPro" id="IPR002509">
    <property type="entry name" value="NODB_dom"/>
</dbReference>
<dbReference type="SUPFAM" id="SSF88713">
    <property type="entry name" value="Glycoside hydrolase/deacetylase"/>
    <property type="match status" value="1"/>
</dbReference>
<evidence type="ECO:0000256" key="1">
    <source>
        <dbReference type="ARBA" id="ARBA00004613"/>
    </source>
</evidence>
<name>A0A3E1KAU3_9GAMM</name>
<accession>A0A3E1KAU3</accession>
<dbReference type="PROSITE" id="PS51677">
    <property type="entry name" value="NODB"/>
    <property type="match status" value="1"/>
</dbReference>
<feature type="domain" description="NodB homology" evidence="3">
    <location>
        <begin position="76"/>
        <end position="272"/>
    </location>
</feature>
<dbReference type="GO" id="GO:0005975">
    <property type="term" value="P:carbohydrate metabolic process"/>
    <property type="evidence" value="ECO:0007669"/>
    <property type="project" value="InterPro"/>
</dbReference>
<dbReference type="Gene3D" id="3.20.20.370">
    <property type="entry name" value="Glycoside hydrolase/deacetylase"/>
    <property type="match status" value="1"/>
</dbReference>
<dbReference type="Proteomes" id="UP000260351">
    <property type="component" value="Unassembled WGS sequence"/>
</dbReference>
<evidence type="ECO:0000313" key="4">
    <source>
        <dbReference type="EMBL" id="RFF31573.1"/>
    </source>
</evidence>
<proteinExistence type="predicted"/>
<sequence>MSAAPETMPAPGRVLALMYHGIHAGRASRGHFDPRYSVHPDRFREQVEYLHEYNRVGWLPVAGEALLAPPSARDHNMVLITFDDGDASLVDAALPVLAEAGLGAVFFVTRNFVGQRGMINVGELRQLSAAGMVIGSHGVSHRFLNTLSAAALEFELEHSRAFLEQSIGREVSLLSLPGGRGGKREIEAAARAGYRSVFGSVPGDNRNTAPGQVIERVAVTHDVTLERFRQIVHWKGSAAWRIQARHLALRWPKRLIGDRGYDWLRNAWVRGT</sequence>
<comment type="caution">
    <text evidence="4">The sequence shown here is derived from an EMBL/GenBank/DDBJ whole genome shotgun (WGS) entry which is preliminary data.</text>
</comment>
<comment type="subcellular location">
    <subcellularLocation>
        <location evidence="1">Secreted</location>
    </subcellularLocation>
</comment>
<reference evidence="4 5" key="1">
    <citation type="submission" date="2018-08" db="EMBL/GenBank/DDBJ databases">
        <title>Wenzhouxiangella salilacus sp. nov., a novel bacterium isolated from a saline lake in Xinjiang Province, China.</title>
        <authorList>
            <person name="Han S."/>
        </authorList>
    </citation>
    <scope>NUCLEOTIDE SEQUENCE [LARGE SCALE GENOMIC DNA]</scope>
    <source>
        <strain evidence="4 5">XDB06</strain>
    </source>
</reference>
<dbReference type="InterPro" id="IPR011330">
    <property type="entry name" value="Glyco_hydro/deAcase_b/a-brl"/>
</dbReference>
<evidence type="ECO:0000259" key="3">
    <source>
        <dbReference type="PROSITE" id="PS51677"/>
    </source>
</evidence>
<dbReference type="EMBL" id="QUZK01000018">
    <property type="protein sequence ID" value="RFF31573.1"/>
    <property type="molecule type" value="Genomic_DNA"/>
</dbReference>
<evidence type="ECO:0000313" key="5">
    <source>
        <dbReference type="Proteomes" id="UP000260351"/>
    </source>
</evidence>
<dbReference type="GO" id="GO:0005576">
    <property type="term" value="C:extracellular region"/>
    <property type="evidence" value="ECO:0007669"/>
    <property type="project" value="UniProtKB-SubCell"/>
</dbReference>
<dbReference type="PANTHER" id="PTHR34216">
    <property type="match status" value="1"/>
</dbReference>
<evidence type="ECO:0000256" key="2">
    <source>
        <dbReference type="ARBA" id="ARBA00022729"/>
    </source>
</evidence>
<keyword evidence="5" id="KW-1185">Reference proteome</keyword>
<dbReference type="AlphaFoldDB" id="A0A3E1KAU3"/>
<organism evidence="4 5">
    <name type="scientific">Wenzhouxiangella sediminis</name>
    <dbReference type="NCBI Taxonomy" id="1792836"/>
    <lineage>
        <taxon>Bacteria</taxon>
        <taxon>Pseudomonadati</taxon>
        <taxon>Pseudomonadota</taxon>
        <taxon>Gammaproteobacteria</taxon>
        <taxon>Chromatiales</taxon>
        <taxon>Wenzhouxiangellaceae</taxon>
        <taxon>Wenzhouxiangella</taxon>
    </lineage>
</organism>
<keyword evidence="2" id="KW-0732">Signal</keyword>